<accession>A0ABN1WTS5</accession>
<dbReference type="InterPro" id="IPR011761">
    <property type="entry name" value="ATP-grasp"/>
</dbReference>
<dbReference type="Pfam" id="PF13535">
    <property type="entry name" value="ATP-grasp_4"/>
    <property type="match status" value="1"/>
</dbReference>
<name>A0ABN1WTS5_9ACTN</name>
<proteinExistence type="predicted"/>
<protein>
    <submittedName>
        <fullName evidence="6">ATP-grasp domain-containing protein</fullName>
    </submittedName>
</protein>
<dbReference type="PANTHER" id="PTHR43585:SF2">
    <property type="entry name" value="ATP-GRASP ENZYME FSQD"/>
    <property type="match status" value="1"/>
</dbReference>
<dbReference type="SUPFAM" id="SSF56059">
    <property type="entry name" value="Glutathione synthetase ATP-binding domain-like"/>
    <property type="match status" value="1"/>
</dbReference>
<gene>
    <name evidence="6" type="ORF">GCM10009665_52980</name>
</gene>
<organism evidence="6 7">
    <name type="scientific">Kitasatospora nipponensis</name>
    <dbReference type="NCBI Taxonomy" id="258049"/>
    <lineage>
        <taxon>Bacteria</taxon>
        <taxon>Bacillati</taxon>
        <taxon>Actinomycetota</taxon>
        <taxon>Actinomycetes</taxon>
        <taxon>Kitasatosporales</taxon>
        <taxon>Streptomycetaceae</taxon>
        <taxon>Kitasatospora</taxon>
    </lineage>
</organism>
<sequence length="425" mass="44946">MTCAVIDAYGIARFLPAALRRHGVECVHVRSATPDVHLDYRPQDFSVDLAADPDPAVTAALLRAEGVEFVVAGAESGVLLADALSSELGTPGNGMTHPAARRDKFAMVEAVAAAGIPTAASLSSADAERTVAWAAELGEPPVVLKPVASAGTDNVYFCSSAAQIREAHAAILADTDRFGLRNTTVLAQQFLDGAEHFVNTVSRDGVHHVVEIWRYNKRPAPGGRSINDFDYPLDLDDPTARRLAAYVLPVLDALEIRNGAAHTEVMLTARGPVLVECAARLGGAQLPHVISRCLGIDQVDALAQAIAAPHRVLDGTLPAARRLTTLRYVNLISPGAGVVPSGAGWDRLRALPSYLDMVLTIPEGEPVVQTLDLVTSPGYVYLSSDDPRQVAADYRRLRELELDGLYGAHAAAPAPDPAPAAAPVR</sequence>
<keyword evidence="3 4" id="KW-0067">ATP-binding</keyword>
<evidence type="ECO:0000313" key="6">
    <source>
        <dbReference type="EMBL" id="GAA1255926.1"/>
    </source>
</evidence>
<dbReference type="EMBL" id="BAAALF010000117">
    <property type="protein sequence ID" value="GAA1255926.1"/>
    <property type="molecule type" value="Genomic_DNA"/>
</dbReference>
<dbReference type="Gene3D" id="3.30.470.20">
    <property type="entry name" value="ATP-grasp fold, B domain"/>
    <property type="match status" value="1"/>
</dbReference>
<keyword evidence="2 4" id="KW-0547">Nucleotide-binding</keyword>
<keyword evidence="7" id="KW-1185">Reference proteome</keyword>
<evidence type="ECO:0000256" key="3">
    <source>
        <dbReference type="ARBA" id="ARBA00022840"/>
    </source>
</evidence>
<dbReference type="PROSITE" id="PS50975">
    <property type="entry name" value="ATP_GRASP"/>
    <property type="match status" value="1"/>
</dbReference>
<dbReference type="NCBIfam" id="NF005543">
    <property type="entry name" value="PRK07206.1"/>
    <property type="match status" value="1"/>
</dbReference>
<comment type="caution">
    <text evidence="6">The sequence shown here is derived from an EMBL/GenBank/DDBJ whole genome shotgun (WGS) entry which is preliminary data.</text>
</comment>
<keyword evidence="1" id="KW-0436">Ligase</keyword>
<evidence type="ECO:0000256" key="2">
    <source>
        <dbReference type="ARBA" id="ARBA00022741"/>
    </source>
</evidence>
<evidence type="ECO:0000259" key="5">
    <source>
        <dbReference type="PROSITE" id="PS50975"/>
    </source>
</evidence>
<feature type="domain" description="ATP-grasp" evidence="5">
    <location>
        <begin position="108"/>
        <end position="307"/>
    </location>
</feature>
<dbReference type="InterPro" id="IPR052032">
    <property type="entry name" value="ATP-dep_AA_Ligase"/>
</dbReference>
<evidence type="ECO:0000256" key="1">
    <source>
        <dbReference type="ARBA" id="ARBA00022598"/>
    </source>
</evidence>
<dbReference type="PANTHER" id="PTHR43585">
    <property type="entry name" value="FUMIPYRROLE BIOSYNTHESIS PROTEIN C"/>
    <property type="match status" value="1"/>
</dbReference>
<evidence type="ECO:0000313" key="7">
    <source>
        <dbReference type="Proteomes" id="UP001500037"/>
    </source>
</evidence>
<dbReference type="Proteomes" id="UP001500037">
    <property type="component" value="Unassembled WGS sequence"/>
</dbReference>
<reference evidence="6 7" key="1">
    <citation type="journal article" date="2019" name="Int. J. Syst. Evol. Microbiol.">
        <title>The Global Catalogue of Microorganisms (GCM) 10K type strain sequencing project: providing services to taxonomists for standard genome sequencing and annotation.</title>
        <authorList>
            <consortium name="The Broad Institute Genomics Platform"/>
            <consortium name="The Broad Institute Genome Sequencing Center for Infectious Disease"/>
            <person name="Wu L."/>
            <person name="Ma J."/>
        </authorList>
    </citation>
    <scope>NUCLEOTIDE SEQUENCE [LARGE SCALE GENOMIC DNA]</scope>
    <source>
        <strain evidence="6 7">JCM 13004</strain>
    </source>
</reference>
<evidence type="ECO:0000256" key="4">
    <source>
        <dbReference type="PROSITE-ProRule" id="PRU00409"/>
    </source>
</evidence>
<dbReference type="RefSeq" id="WP_344444516.1">
    <property type="nucleotide sequence ID" value="NZ_BAAALF010000117.1"/>
</dbReference>